<evidence type="ECO:0000313" key="4">
    <source>
        <dbReference type="EMBL" id="TRW44220.1"/>
    </source>
</evidence>
<reference evidence="4 5" key="1">
    <citation type="submission" date="2019-07" db="EMBL/GenBank/DDBJ databases">
        <title>Georgenia wutianyii sp. nov. and Georgenia *** sp. nov. isolated from plateau pika (Ochotona curzoniae) in the Qinghai-Tibet plateau of China.</title>
        <authorList>
            <person name="Tian Z."/>
        </authorList>
    </citation>
    <scope>NUCLEOTIDE SEQUENCE [LARGE SCALE GENOMIC DNA]</scope>
    <source>
        <strain evidence="4 5">Z446</strain>
    </source>
</reference>
<dbReference type="AlphaFoldDB" id="A0A552WN95"/>
<dbReference type="Gene3D" id="2.160.20.10">
    <property type="entry name" value="Single-stranded right-handed beta-helix, Pectin lyase-like"/>
    <property type="match status" value="1"/>
</dbReference>
<proteinExistence type="predicted"/>
<feature type="domain" description="Right handed beta helix" evidence="3">
    <location>
        <begin position="212"/>
        <end position="345"/>
    </location>
</feature>
<dbReference type="SUPFAM" id="SSF51126">
    <property type="entry name" value="Pectin lyase-like"/>
    <property type="match status" value="1"/>
</dbReference>
<dbReference type="InterPro" id="IPR011050">
    <property type="entry name" value="Pectin_lyase_fold/virulence"/>
</dbReference>
<feature type="compositionally biased region" description="Polar residues" evidence="2">
    <location>
        <begin position="371"/>
        <end position="380"/>
    </location>
</feature>
<feature type="region of interest" description="Disordered" evidence="2">
    <location>
        <begin position="357"/>
        <end position="382"/>
    </location>
</feature>
<dbReference type="InterPro" id="IPR039448">
    <property type="entry name" value="Beta_helix"/>
</dbReference>
<keyword evidence="5" id="KW-1185">Reference proteome</keyword>
<dbReference type="PANTHER" id="PTHR22990:SF15">
    <property type="entry name" value="F-BOX ONLY PROTEIN 10"/>
    <property type="match status" value="1"/>
</dbReference>
<feature type="region of interest" description="Disordered" evidence="2">
    <location>
        <begin position="69"/>
        <end position="106"/>
    </location>
</feature>
<evidence type="ECO:0000256" key="2">
    <source>
        <dbReference type="SAM" id="MobiDB-lite"/>
    </source>
</evidence>
<organism evidence="4 5">
    <name type="scientific">Georgenia yuyongxinii</name>
    <dbReference type="NCBI Taxonomy" id="2589797"/>
    <lineage>
        <taxon>Bacteria</taxon>
        <taxon>Bacillati</taxon>
        <taxon>Actinomycetota</taxon>
        <taxon>Actinomycetes</taxon>
        <taxon>Micrococcales</taxon>
        <taxon>Bogoriellaceae</taxon>
        <taxon>Georgenia</taxon>
    </lineage>
</organism>
<dbReference type="PANTHER" id="PTHR22990">
    <property type="entry name" value="F-BOX ONLY PROTEIN"/>
    <property type="match status" value="1"/>
</dbReference>
<dbReference type="SMART" id="SM00710">
    <property type="entry name" value="PbH1"/>
    <property type="match status" value="5"/>
</dbReference>
<evidence type="ECO:0000256" key="1">
    <source>
        <dbReference type="ARBA" id="ARBA00022737"/>
    </source>
</evidence>
<dbReference type="InterPro" id="IPR012334">
    <property type="entry name" value="Pectin_lyas_fold"/>
</dbReference>
<dbReference type="InterPro" id="IPR006626">
    <property type="entry name" value="PbH1"/>
</dbReference>
<dbReference type="EMBL" id="VJXR01000050">
    <property type="protein sequence ID" value="TRW44220.1"/>
    <property type="molecule type" value="Genomic_DNA"/>
</dbReference>
<accession>A0A552WN95</accession>
<sequence length="428" mass="44100">MYGRLLGLCVHRANRTNIGASVQVLAPTTRGSAGAARLSPRPPRPRSADGGLTQCQYTLHCVPRRTGTDVVRTPRSTTRGGPEAMDNDYPRPATGRDRAQQSPLPRGRRLRLALAATAVALPVTVGTLAVVPTASGASPVSVDCDSGDTITDALRGAVTGDTISVSGTCAESVLVPRTLTKVTLDGQGKATVRGPAGDTVPTSPASFTFFVEGTDITIKNFTIVGGAHAVHLSGPATVTVDGNTIRESGGAIHLDKASIGQIINNTIEDNLGYGINIQENSYARIGFTVPTRPIAPNTIRRNGGAGIQVTRSSSAWIAGNTVEGNASHGVVVDRDSQADVTGNAIQGNRGDAIRASHGSGVNLESEGAESPQVTGPNTTAARVPNSGVALRCEVDGYVVGPRGTLAGARGLKDIDKSCVDEIEPRGKK</sequence>
<dbReference type="Proteomes" id="UP000318693">
    <property type="component" value="Unassembled WGS sequence"/>
</dbReference>
<dbReference type="Pfam" id="PF13229">
    <property type="entry name" value="Beta_helix"/>
    <property type="match status" value="1"/>
</dbReference>
<keyword evidence="1" id="KW-0677">Repeat</keyword>
<dbReference type="InterPro" id="IPR051550">
    <property type="entry name" value="SCF-Subunits/Alg-Epimerases"/>
</dbReference>
<comment type="caution">
    <text evidence="4">The sequence shown here is derived from an EMBL/GenBank/DDBJ whole genome shotgun (WGS) entry which is preliminary data.</text>
</comment>
<evidence type="ECO:0000259" key="3">
    <source>
        <dbReference type="Pfam" id="PF13229"/>
    </source>
</evidence>
<protein>
    <submittedName>
        <fullName evidence="4">Right-handed parallel beta-helix repeat-containing protein</fullName>
    </submittedName>
</protein>
<evidence type="ECO:0000313" key="5">
    <source>
        <dbReference type="Proteomes" id="UP000318693"/>
    </source>
</evidence>
<feature type="region of interest" description="Disordered" evidence="2">
    <location>
        <begin position="29"/>
        <end position="51"/>
    </location>
</feature>
<gene>
    <name evidence="4" type="ORF">FJ693_14515</name>
</gene>
<name>A0A552WN95_9MICO</name>